<keyword evidence="6 8" id="KW-0472">Membrane</keyword>
<reference evidence="11" key="1">
    <citation type="submission" date="2019-09" db="EMBL/GenBank/DDBJ databases">
        <title>Mumia zhuanghuii sp. nov. isolated from the intestinal contents of plateau pika (Ochotona curzoniae) in the Qinghai-Tibet plateau of China.</title>
        <authorList>
            <person name="Tian Z."/>
        </authorList>
    </citation>
    <scope>NUCLEOTIDE SEQUENCE [LARGE SCALE GENOMIC DNA]</scope>
    <source>
        <strain evidence="11">L-033</strain>
    </source>
</reference>
<feature type="domain" description="Peptidase S54 rhomboid" evidence="9">
    <location>
        <begin position="168"/>
        <end position="299"/>
    </location>
</feature>
<accession>A0A5N0THD4</accession>
<evidence type="ECO:0000256" key="8">
    <source>
        <dbReference type="SAM" id="Phobius"/>
    </source>
</evidence>
<comment type="subcellular location">
    <subcellularLocation>
        <location evidence="1">Membrane</location>
        <topology evidence="1">Multi-pass membrane protein</topology>
    </subcellularLocation>
</comment>
<feature type="transmembrane region" description="Helical" evidence="8">
    <location>
        <begin position="310"/>
        <end position="331"/>
    </location>
</feature>
<dbReference type="SMART" id="SM01160">
    <property type="entry name" value="DUF1751"/>
    <property type="match status" value="1"/>
</dbReference>
<dbReference type="PANTHER" id="PTHR43731">
    <property type="entry name" value="RHOMBOID PROTEASE"/>
    <property type="match status" value="1"/>
</dbReference>
<dbReference type="InterPro" id="IPR050925">
    <property type="entry name" value="Rhomboid_protease_S54"/>
</dbReference>
<comment type="similarity">
    <text evidence="2">Belongs to the peptidase S54 family.</text>
</comment>
<feature type="transmembrane region" description="Helical" evidence="8">
    <location>
        <begin position="257"/>
        <end position="274"/>
    </location>
</feature>
<dbReference type="GO" id="GO:0016020">
    <property type="term" value="C:membrane"/>
    <property type="evidence" value="ECO:0007669"/>
    <property type="project" value="UniProtKB-SubCell"/>
</dbReference>
<evidence type="ECO:0000256" key="2">
    <source>
        <dbReference type="ARBA" id="ARBA00009045"/>
    </source>
</evidence>
<dbReference type="Proteomes" id="UP000326838">
    <property type="component" value="Unassembled WGS sequence"/>
</dbReference>
<sequence length="332" mass="35443">MTPPALSSTRSRPCPPVPGTARSSRWSSPPSTSPRSDLLPRVTNPGFAGNRENFCYRHPDRQSFVLCQRCLRTICPECQTQAAVGVICPECMQEQQRSATPAQRTAERRWQRSGVVAAGSGRPIVTYTIIGVTAAVYVLQFLFGNVITRALGFYAGALYPQLTGGPFEPWRLLTASVAHSSLWHVGLNMLALWMIGRSLEPLLGRARFLTLYLLSALGGSVAVALLAPGSFVVGASGAIFGIFGALIIIARHIGSQITGILIVLGINLAIGFIPGMGISWQAHVGGLVTGAVIGLIYARTRAPRQRPLQIGLLIGWAVVLGLLLLVPPVIYG</sequence>
<evidence type="ECO:0000256" key="5">
    <source>
        <dbReference type="ARBA" id="ARBA00022989"/>
    </source>
</evidence>
<keyword evidence="3 8" id="KW-0812">Transmembrane</keyword>
<organism evidence="10 11">
    <name type="scientific">Microbacterium caowuchunii</name>
    <dbReference type="NCBI Taxonomy" id="2614638"/>
    <lineage>
        <taxon>Bacteria</taxon>
        <taxon>Bacillati</taxon>
        <taxon>Actinomycetota</taxon>
        <taxon>Actinomycetes</taxon>
        <taxon>Micrococcales</taxon>
        <taxon>Microbacteriaceae</taxon>
        <taxon>Microbacterium</taxon>
    </lineage>
</organism>
<dbReference type="InterPro" id="IPR022764">
    <property type="entry name" value="Peptidase_S54_rhomboid_dom"/>
</dbReference>
<evidence type="ECO:0000256" key="3">
    <source>
        <dbReference type="ARBA" id="ARBA00022692"/>
    </source>
</evidence>
<feature type="compositionally biased region" description="Low complexity" evidence="7">
    <location>
        <begin position="22"/>
        <end position="36"/>
    </location>
</feature>
<evidence type="ECO:0000313" key="10">
    <source>
        <dbReference type="EMBL" id="KAA9134500.1"/>
    </source>
</evidence>
<proteinExistence type="inferred from homology"/>
<dbReference type="PANTHER" id="PTHR43731:SF14">
    <property type="entry name" value="PRESENILIN-ASSOCIATED RHOMBOID-LIKE PROTEIN, MITOCHONDRIAL"/>
    <property type="match status" value="1"/>
</dbReference>
<keyword evidence="11" id="KW-1185">Reference proteome</keyword>
<dbReference type="Gene3D" id="1.20.1540.10">
    <property type="entry name" value="Rhomboid-like"/>
    <property type="match status" value="1"/>
</dbReference>
<evidence type="ECO:0000313" key="11">
    <source>
        <dbReference type="Proteomes" id="UP000326838"/>
    </source>
</evidence>
<keyword evidence="4" id="KW-0378">Hydrolase</keyword>
<comment type="caution">
    <text evidence="10">The sequence shown here is derived from an EMBL/GenBank/DDBJ whole genome shotgun (WGS) entry which is preliminary data.</text>
</comment>
<dbReference type="AlphaFoldDB" id="A0A5N0THD4"/>
<dbReference type="GO" id="GO:0006508">
    <property type="term" value="P:proteolysis"/>
    <property type="evidence" value="ECO:0007669"/>
    <property type="project" value="UniProtKB-KW"/>
</dbReference>
<feature type="region of interest" description="Disordered" evidence="7">
    <location>
        <begin position="1"/>
        <end position="43"/>
    </location>
</feature>
<feature type="transmembrane region" description="Helical" evidence="8">
    <location>
        <begin position="172"/>
        <end position="196"/>
    </location>
</feature>
<dbReference type="GO" id="GO:0004252">
    <property type="term" value="F:serine-type endopeptidase activity"/>
    <property type="evidence" value="ECO:0007669"/>
    <property type="project" value="InterPro"/>
</dbReference>
<evidence type="ECO:0000259" key="9">
    <source>
        <dbReference type="Pfam" id="PF01694"/>
    </source>
</evidence>
<dbReference type="EMBL" id="VYUY01000007">
    <property type="protein sequence ID" value="KAA9134500.1"/>
    <property type="molecule type" value="Genomic_DNA"/>
</dbReference>
<dbReference type="InterPro" id="IPR035952">
    <property type="entry name" value="Rhomboid-like_sf"/>
</dbReference>
<feature type="transmembrane region" description="Helical" evidence="8">
    <location>
        <begin position="208"/>
        <end position="226"/>
    </location>
</feature>
<dbReference type="Pfam" id="PF01694">
    <property type="entry name" value="Rhomboid"/>
    <property type="match status" value="1"/>
</dbReference>
<gene>
    <name evidence="10" type="ORF">F6B40_06990</name>
</gene>
<keyword evidence="10" id="KW-0645">Protease</keyword>
<evidence type="ECO:0000256" key="6">
    <source>
        <dbReference type="ARBA" id="ARBA00023136"/>
    </source>
</evidence>
<feature type="transmembrane region" description="Helical" evidence="8">
    <location>
        <begin position="232"/>
        <end position="250"/>
    </location>
</feature>
<feature type="transmembrane region" description="Helical" evidence="8">
    <location>
        <begin position="280"/>
        <end position="298"/>
    </location>
</feature>
<protein>
    <submittedName>
        <fullName evidence="10">Rhomboid family intramembrane serine protease</fullName>
    </submittedName>
</protein>
<dbReference type="SUPFAM" id="SSF144091">
    <property type="entry name" value="Rhomboid-like"/>
    <property type="match status" value="1"/>
</dbReference>
<keyword evidence="5 8" id="KW-1133">Transmembrane helix</keyword>
<name>A0A5N0THD4_9MICO</name>
<feature type="compositionally biased region" description="Polar residues" evidence="7">
    <location>
        <begin position="1"/>
        <end position="11"/>
    </location>
</feature>
<evidence type="ECO:0000256" key="1">
    <source>
        <dbReference type="ARBA" id="ARBA00004141"/>
    </source>
</evidence>
<evidence type="ECO:0000256" key="7">
    <source>
        <dbReference type="SAM" id="MobiDB-lite"/>
    </source>
</evidence>
<evidence type="ECO:0000256" key="4">
    <source>
        <dbReference type="ARBA" id="ARBA00022801"/>
    </source>
</evidence>